<feature type="transmembrane region" description="Helical" evidence="1">
    <location>
        <begin position="148"/>
        <end position="165"/>
    </location>
</feature>
<feature type="transmembrane region" description="Helical" evidence="1">
    <location>
        <begin position="37"/>
        <end position="57"/>
    </location>
</feature>
<evidence type="ECO:0000256" key="1">
    <source>
        <dbReference type="SAM" id="Phobius"/>
    </source>
</evidence>
<feature type="transmembrane region" description="Helical" evidence="1">
    <location>
        <begin position="119"/>
        <end position="139"/>
    </location>
</feature>
<evidence type="ECO:0000313" key="3">
    <source>
        <dbReference type="Proteomes" id="UP000236151"/>
    </source>
</evidence>
<dbReference type="PANTHER" id="PTHR41309">
    <property type="entry name" value="MEMBRANE PROTEIN-RELATED"/>
    <property type="match status" value="1"/>
</dbReference>
<reference evidence="2 3" key="1">
    <citation type="submission" date="2017-06" db="EMBL/GenBank/DDBJ databases">
        <title>Investigating the central metabolism of Clostridium thermosuccinogenes.</title>
        <authorList>
            <person name="Koendjbiharie J.G."/>
            <person name="van Kranenburg R."/>
        </authorList>
    </citation>
    <scope>NUCLEOTIDE SEQUENCE [LARGE SCALE GENOMIC DNA]</scope>
    <source>
        <strain evidence="2 3">DSM 5806</strain>
    </source>
</reference>
<feature type="transmembrane region" description="Helical" evidence="1">
    <location>
        <begin position="12"/>
        <end position="31"/>
    </location>
</feature>
<dbReference type="Proteomes" id="UP000236151">
    <property type="component" value="Unassembled WGS sequence"/>
</dbReference>
<dbReference type="Pfam" id="PF13346">
    <property type="entry name" value="ABC2_membrane_5"/>
    <property type="match status" value="1"/>
</dbReference>
<feature type="transmembrane region" description="Helical" evidence="1">
    <location>
        <begin position="78"/>
        <end position="99"/>
    </location>
</feature>
<proteinExistence type="predicted"/>
<dbReference type="PANTHER" id="PTHR41309:SF2">
    <property type="entry name" value="MEMBRANE PROTEIN"/>
    <property type="match status" value="1"/>
</dbReference>
<organism evidence="2 3">
    <name type="scientific">Clostridium thermosuccinogenes</name>
    <dbReference type="NCBI Taxonomy" id="84032"/>
    <lineage>
        <taxon>Bacteria</taxon>
        <taxon>Bacillati</taxon>
        <taxon>Bacillota</taxon>
        <taxon>Clostridia</taxon>
        <taxon>Eubacteriales</taxon>
        <taxon>Clostridiaceae</taxon>
        <taxon>Clostridium</taxon>
    </lineage>
</organism>
<comment type="caution">
    <text evidence="2">The sequence shown here is derived from an EMBL/GenBank/DDBJ whole genome shotgun (WGS) entry which is preliminary data.</text>
</comment>
<dbReference type="AlphaFoldDB" id="A0A2K2FFG8"/>
<evidence type="ECO:0008006" key="4">
    <source>
        <dbReference type="Google" id="ProtNLM"/>
    </source>
</evidence>
<accession>A0A2K2FFG8</accession>
<gene>
    <name evidence="2" type="ORF">CDQ84_13065</name>
</gene>
<feature type="transmembrane region" description="Helical" evidence="1">
    <location>
        <begin position="190"/>
        <end position="210"/>
    </location>
</feature>
<name>A0A2K2FFG8_9CLOT</name>
<keyword evidence="3" id="KW-1185">Reference proteome</keyword>
<dbReference type="InterPro" id="IPR025699">
    <property type="entry name" value="ABC2_memb-like"/>
</dbReference>
<dbReference type="OrthoDB" id="2917865at2"/>
<keyword evidence="1" id="KW-1133">Transmembrane helix</keyword>
<dbReference type="RefSeq" id="WP_103082176.1">
    <property type="nucleotide sequence ID" value="NZ_CP021850.1"/>
</dbReference>
<evidence type="ECO:0000313" key="2">
    <source>
        <dbReference type="EMBL" id="PNT97508.1"/>
    </source>
</evidence>
<keyword evidence="1" id="KW-0472">Membrane</keyword>
<keyword evidence="1" id="KW-0812">Transmembrane</keyword>
<dbReference type="KEGG" id="cthd:CDO33_09660"/>
<protein>
    <recommendedName>
        <fullName evidence="4">ABC-2 transporter permease</fullName>
    </recommendedName>
</protein>
<dbReference type="EMBL" id="NIOJ01000036">
    <property type="protein sequence ID" value="PNT97508.1"/>
    <property type="molecule type" value="Genomic_DNA"/>
</dbReference>
<sequence>MLYSLIVKDLLIQKRYVAFSLLYLLALIFAFQNMESVVFSAAATGVVYILLTTSCAYDEKNKTDIMINSLPIKRSQVVAAKYLAVYVFFLMATVGYVIFSNLLLLSGAPIKVYPMTLDSFMVGMVAISIMTGLNLPVFFKFGFAKSRIVGFLLFFCLFFGVSYIMKVFQEWERVALDGAITKFIWSQGDVVILLLKAVALLAFIALSYGLSVKFYKNREF</sequence>